<accession>A0A090LKK5</accession>
<dbReference type="Gene3D" id="1.20.1070.10">
    <property type="entry name" value="Rhodopsin 7-helix transmembrane proteins"/>
    <property type="match status" value="1"/>
</dbReference>
<keyword evidence="3 10" id="KW-0812">Transmembrane</keyword>
<evidence type="ECO:0000256" key="10">
    <source>
        <dbReference type="SAM" id="Phobius"/>
    </source>
</evidence>
<evidence type="ECO:0000256" key="1">
    <source>
        <dbReference type="ARBA" id="ARBA00004651"/>
    </source>
</evidence>
<dbReference type="PROSITE" id="PS50262">
    <property type="entry name" value="G_PROTEIN_RECEP_F1_2"/>
    <property type="match status" value="1"/>
</dbReference>
<feature type="region of interest" description="Disordered" evidence="9">
    <location>
        <begin position="187"/>
        <end position="294"/>
    </location>
</feature>
<evidence type="ECO:0000256" key="4">
    <source>
        <dbReference type="ARBA" id="ARBA00022989"/>
    </source>
</evidence>
<dbReference type="EMBL" id="LN609529">
    <property type="protein sequence ID" value="CEF70352.1"/>
    <property type="molecule type" value="Genomic_DNA"/>
</dbReference>
<evidence type="ECO:0000256" key="6">
    <source>
        <dbReference type="ARBA" id="ARBA00023136"/>
    </source>
</evidence>
<reference evidence="14" key="2">
    <citation type="submission" date="2020-12" db="UniProtKB">
        <authorList>
            <consortium name="WormBaseParasite"/>
        </authorList>
    </citation>
    <scope>IDENTIFICATION</scope>
</reference>
<evidence type="ECO:0000256" key="8">
    <source>
        <dbReference type="ARBA" id="ARBA00023224"/>
    </source>
</evidence>
<feature type="compositionally biased region" description="Basic and acidic residues" evidence="9">
    <location>
        <begin position="241"/>
        <end position="264"/>
    </location>
</feature>
<reference evidence="12 13" key="1">
    <citation type="submission" date="2014-09" db="EMBL/GenBank/DDBJ databases">
        <authorList>
            <person name="Martin A.A."/>
        </authorList>
    </citation>
    <scope>NUCLEOTIDE SEQUENCE</scope>
    <source>
        <strain evidence="13">ED321</strain>
        <strain evidence="12">ED321 Heterogonic</strain>
    </source>
</reference>
<comment type="subcellular location">
    <subcellularLocation>
        <location evidence="1">Cell membrane</location>
        <topology evidence="1">Multi-pass membrane protein</topology>
    </subcellularLocation>
</comment>
<evidence type="ECO:0000313" key="15">
    <source>
        <dbReference type="WormBase" id="SRAE_2000498500"/>
    </source>
</evidence>
<feature type="compositionally biased region" description="Basic residues" evidence="9">
    <location>
        <begin position="194"/>
        <end position="204"/>
    </location>
</feature>
<dbReference type="InterPro" id="IPR017452">
    <property type="entry name" value="GPCR_Rhodpsn_7TM"/>
</dbReference>
<dbReference type="GeneID" id="36382725"/>
<keyword evidence="7 12" id="KW-0675">Receptor</keyword>
<evidence type="ECO:0000313" key="14">
    <source>
        <dbReference type="WBParaSite" id="SRAE_2000498500.1"/>
    </source>
</evidence>
<keyword evidence="13" id="KW-1185">Reference proteome</keyword>
<keyword evidence="4 10" id="KW-1133">Transmembrane helix</keyword>
<feature type="transmembrane region" description="Helical" evidence="10">
    <location>
        <begin position="167"/>
        <end position="184"/>
    </location>
</feature>
<evidence type="ECO:0000256" key="7">
    <source>
        <dbReference type="ARBA" id="ARBA00023170"/>
    </source>
</evidence>
<keyword evidence="5" id="KW-0297">G-protein coupled receptor</keyword>
<feature type="transmembrane region" description="Helical" evidence="10">
    <location>
        <begin position="126"/>
        <end position="147"/>
    </location>
</feature>
<evidence type="ECO:0000313" key="13">
    <source>
        <dbReference type="Proteomes" id="UP000035682"/>
    </source>
</evidence>
<dbReference type="GO" id="GO:0005886">
    <property type="term" value="C:plasma membrane"/>
    <property type="evidence" value="ECO:0007669"/>
    <property type="project" value="UniProtKB-SubCell"/>
</dbReference>
<evidence type="ECO:0000256" key="2">
    <source>
        <dbReference type="ARBA" id="ARBA00022475"/>
    </source>
</evidence>
<feature type="compositionally biased region" description="Polar residues" evidence="9">
    <location>
        <begin position="279"/>
        <end position="294"/>
    </location>
</feature>
<dbReference type="CTD" id="36382725"/>
<dbReference type="RefSeq" id="XP_024509551.1">
    <property type="nucleotide sequence ID" value="XM_024643934.1"/>
</dbReference>
<dbReference type="WormBase" id="SRAE_2000498500">
    <property type="protein sequence ID" value="SRP06561"/>
    <property type="gene ID" value="WBGene00265232"/>
</dbReference>
<evidence type="ECO:0000256" key="9">
    <source>
        <dbReference type="SAM" id="MobiDB-lite"/>
    </source>
</evidence>
<dbReference type="AlphaFoldDB" id="A0A090LKK5"/>
<keyword evidence="2" id="KW-1003">Cell membrane</keyword>
<keyword evidence="6 10" id="KW-0472">Membrane</keyword>
<dbReference type="Proteomes" id="UP000035682">
    <property type="component" value="Unplaced"/>
</dbReference>
<dbReference type="GO" id="GO:0007218">
    <property type="term" value="P:neuropeptide signaling pathway"/>
    <property type="evidence" value="ECO:0007669"/>
    <property type="project" value="TreeGrafter"/>
</dbReference>
<keyword evidence="8" id="KW-0807">Transducer</keyword>
<evidence type="ECO:0000259" key="11">
    <source>
        <dbReference type="PROSITE" id="PS50262"/>
    </source>
</evidence>
<proteinExistence type="predicted"/>
<protein>
    <submittedName>
        <fullName evidence="12">GPCR, rhodopsin-like, 7TM domain and 7TM GPCR, serpentine receptor class x (Srx) family-containing protein</fullName>
    </submittedName>
</protein>
<evidence type="ECO:0000256" key="5">
    <source>
        <dbReference type="ARBA" id="ARBA00023040"/>
    </source>
</evidence>
<sequence length="294" mass="33821">MKSILSIINNGAQSLLAMCSILLHLLLIIVCVRSKVVCKNFANFTIFQTAIADFIFCIGIIFLIINETVLYFPKSNIFINNCIIILTSLFFGYQIRDVTVIFITINRWAALRFPVFFREIPLKTKINITFIVSQIYALISIIISWFSREIDYTTKSCQSYYIYKSKYLLWFHGLICILLSYINCGQKNQSSKSDKKKGNRKQGKEKKEKIVESKKQINEENTEKCTKKESSKIASNTSNMKEPEAKPLNEKETKILKNEAKADENEYPTMQDCIDGFKNTPTIDTTGNNKSQKK</sequence>
<name>A0A090LKK5_STRRB</name>
<feature type="transmembrane region" description="Helical" evidence="10">
    <location>
        <begin position="12"/>
        <end position="32"/>
    </location>
</feature>
<dbReference type="OrthoDB" id="6117944at2759"/>
<evidence type="ECO:0000313" key="12">
    <source>
        <dbReference type="EMBL" id="CEF70352.1"/>
    </source>
</evidence>
<feature type="transmembrane region" description="Helical" evidence="10">
    <location>
        <begin position="44"/>
        <end position="65"/>
    </location>
</feature>
<feature type="compositionally biased region" description="Basic and acidic residues" evidence="9">
    <location>
        <begin position="205"/>
        <end position="231"/>
    </location>
</feature>
<dbReference type="PANTHER" id="PTHR24230">
    <property type="entry name" value="G-PROTEIN COUPLED RECEPTOR"/>
    <property type="match status" value="1"/>
</dbReference>
<gene>
    <name evidence="12 14 15" type="ORF">SRAE_2000498500</name>
</gene>
<dbReference type="WBParaSite" id="SRAE_2000498500.1">
    <property type="protein sequence ID" value="SRAE_2000498500.1"/>
    <property type="gene ID" value="WBGene00265232"/>
</dbReference>
<dbReference type="SUPFAM" id="SSF81321">
    <property type="entry name" value="Family A G protein-coupled receptor-like"/>
    <property type="match status" value="1"/>
</dbReference>
<dbReference type="GO" id="GO:0008528">
    <property type="term" value="F:G protein-coupled peptide receptor activity"/>
    <property type="evidence" value="ECO:0007669"/>
    <property type="project" value="TreeGrafter"/>
</dbReference>
<organism evidence="12">
    <name type="scientific">Strongyloides ratti</name>
    <name type="common">Parasitic roundworm</name>
    <dbReference type="NCBI Taxonomy" id="34506"/>
    <lineage>
        <taxon>Eukaryota</taxon>
        <taxon>Metazoa</taxon>
        <taxon>Ecdysozoa</taxon>
        <taxon>Nematoda</taxon>
        <taxon>Chromadorea</taxon>
        <taxon>Rhabditida</taxon>
        <taxon>Tylenchina</taxon>
        <taxon>Panagrolaimomorpha</taxon>
        <taxon>Strongyloidoidea</taxon>
        <taxon>Strongyloididae</taxon>
        <taxon>Strongyloides</taxon>
    </lineage>
</organism>
<evidence type="ECO:0000256" key="3">
    <source>
        <dbReference type="ARBA" id="ARBA00022692"/>
    </source>
</evidence>
<feature type="domain" description="G-protein coupled receptors family 1 profile" evidence="11">
    <location>
        <begin position="23"/>
        <end position="182"/>
    </location>
</feature>
<feature type="transmembrane region" description="Helical" evidence="10">
    <location>
        <begin position="77"/>
        <end position="105"/>
    </location>
</feature>